<accession>A0A9W8AHT2</accession>
<keyword evidence="3" id="KW-1185">Reference proteome</keyword>
<feature type="region of interest" description="Disordered" evidence="1">
    <location>
        <begin position="589"/>
        <end position="673"/>
    </location>
</feature>
<protein>
    <submittedName>
        <fullName evidence="2">Uncharacterized protein</fullName>
    </submittedName>
</protein>
<reference evidence="2" key="1">
    <citation type="submission" date="2022-07" db="EMBL/GenBank/DDBJ databases">
        <title>Phylogenomic reconstructions and comparative analyses of Kickxellomycotina fungi.</title>
        <authorList>
            <person name="Reynolds N.K."/>
            <person name="Stajich J.E."/>
            <person name="Barry K."/>
            <person name="Grigoriev I.V."/>
            <person name="Crous P."/>
            <person name="Smith M.E."/>
        </authorList>
    </citation>
    <scope>NUCLEOTIDE SEQUENCE</scope>
    <source>
        <strain evidence="2">RSA 861</strain>
    </source>
</reference>
<dbReference type="EMBL" id="JANBPT010000149">
    <property type="protein sequence ID" value="KAJ1926805.1"/>
    <property type="molecule type" value="Genomic_DNA"/>
</dbReference>
<feature type="region of interest" description="Disordered" evidence="1">
    <location>
        <begin position="1"/>
        <end position="21"/>
    </location>
</feature>
<dbReference type="OrthoDB" id="5592742at2759"/>
<dbReference type="Proteomes" id="UP001150569">
    <property type="component" value="Unassembled WGS sequence"/>
</dbReference>
<evidence type="ECO:0000313" key="3">
    <source>
        <dbReference type="Proteomes" id="UP001150569"/>
    </source>
</evidence>
<sequence>MIGTPYRRSSRRKTKLHRNFSSTASRSVSSVASLRAYDVNCGSVSSLYQRSRLQRFVRVVQGVFGKAKLKNRSKRLDPDRLKRVQSRLAAARAEHATDKKGVLAQHLMDYAPLYVLRLVSAICADEPACLKLEKLDHLQWGLRQRETIEYVPLSAVRDKLKDNLRRPISCVSGERVSPKIFLARVVQECWHVLTTTALARPSSDTSSRIRRSFCSRPKNEVRYPRQDARWFLHCFCVIYGFAAVKLHLPSTALAGQLVQIAALPMLADYQAKNEDSLYVLEQSASFLTQMQHRLPPKLSAITLQEAFVAAAADQKAPAVKFPSYARTVEIRPPRSSSLTGLYPVPVPTVFPAVLTQPGTAKNESSQSARATVDASLVVGTEIVILHLTACFTRPNAPARLTTDVVFRMVRALPRTLQTPPPLALLEELQVSVDYLLAANVPEYLRRQASHWFRESADHRKLKLINECGFEAYFERHALEGDRQSLLMPPPSVPPVSPGPVLQKARLTHCGPTAPSPLPPAARSADPMLIRLSPSNRSSCPSLPAPVSATLALARNTASAAPLEFPELYTAYCQSYDFGAQLLASSTTHGFTRSALRRSSRGTNDSRYTENSDVTRVPAPTDDDWRSSPCGSPALTPYFSSQQSPPPSPLGHPDHTADYLTGGHAPTGFSGLPTRTPVRTNLTLVASHIKHCIQQLPDGLIPDSVITTLMQIMPEPPTTNGRAAASSVSVLGNDGSVGADQFDWRPTADDLALIRGLLALSPWRFHLLQQLAHVAQLIFTEGTKDSITPFGLAIVLPVYEASSSQCLKDLNVLRRWNWCWGCLLTRSRELFIDPAPPLVSEKDRNGFGYTMYLLKHV</sequence>
<evidence type="ECO:0000313" key="2">
    <source>
        <dbReference type="EMBL" id="KAJ1926805.1"/>
    </source>
</evidence>
<gene>
    <name evidence="2" type="ORF">IWQ60_003470</name>
</gene>
<name>A0A9W8AHT2_9FUNG</name>
<proteinExistence type="predicted"/>
<organism evidence="2 3">
    <name type="scientific">Tieghemiomyces parasiticus</name>
    <dbReference type="NCBI Taxonomy" id="78921"/>
    <lineage>
        <taxon>Eukaryota</taxon>
        <taxon>Fungi</taxon>
        <taxon>Fungi incertae sedis</taxon>
        <taxon>Zoopagomycota</taxon>
        <taxon>Kickxellomycotina</taxon>
        <taxon>Dimargaritomycetes</taxon>
        <taxon>Dimargaritales</taxon>
        <taxon>Dimargaritaceae</taxon>
        <taxon>Tieghemiomyces</taxon>
    </lineage>
</organism>
<feature type="compositionally biased region" description="Basic residues" evidence="1">
    <location>
        <begin position="8"/>
        <end position="18"/>
    </location>
</feature>
<evidence type="ECO:0000256" key="1">
    <source>
        <dbReference type="SAM" id="MobiDB-lite"/>
    </source>
</evidence>
<comment type="caution">
    <text evidence="2">The sequence shown here is derived from an EMBL/GenBank/DDBJ whole genome shotgun (WGS) entry which is preliminary data.</text>
</comment>
<feature type="compositionally biased region" description="Polar residues" evidence="1">
    <location>
        <begin position="600"/>
        <end position="613"/>
    </location>
</feature>
<dbReference type="AlphaFoldDB" id="A0A9W8AHT2"/>